<reference evidence="1" key="1">
    <citation type="submission" date="2021-10" db="EMBL/GenBank/DDBJ databases">
        <title>Tropical sea cucumber genome reveals ecological adaptation and Cuvierian tubules defense mechanism.</title>
        <authorList>
            <person name="Chen T."/>
        </authorList>
    </citation>
    <scope>NUCLEOTIDE SEQUENCE</scope>
    <source>
        <strain evidence="1">Nanhai2018</strain>
        <tissue evidence="1">Muscle</tissue>
    </source>
</reference>
<dbReference type="EMBL" id="JAIZAY010000018">
    <property type="protein sequence ID" value="KAJ8024704.1"/>
    <property type="molecule type" value="Genomic_DNA"/>
</dbReference>
<gene>
    <name evidence="1" type="ORF">HOLleu_34683</name>
</gene>
<name>A0A9Q0YQE8_HOLLE</name>
<accession>A0A9Q0YQE8</accession>
<dbReference type="AlphaFoldDB" id="A0A9Q0YQE8"/>
<evidence type="ECO:0000313" key="1">
    <source>
        <dbReference type="EMBL" id="KAJ8024704.1"/>
    </source>
</evidence>
<sequence length="69" mass="7944">MNDAQRTPYQKLKHLRCRHALRRQPAGQASYITDSVSSDEMYLSLSASENSKVWLVEFVIFVRAVLSFP</sequence>
<dbReference type="Proteomes" id="UP001152320">
    <property type="component" value="Chromosome 18"/>
</dbReference>
<proteinExistence type="predicted"/>
<evidence type="ECO:0000313" key="2">
    <source>
        <dbReference type="Proteomes" id="UP001152320"/>
    </source>
</evidence>
<keyword evidence="2" id="KW-1185">Reference proteome</keyword>
<organism evidence="1 2">
    <name type="scientific">Holothuria leucospilota</name>
    <name type="common">Black long sea cucumber</name>
    <name type="synonym">Mertensiothuria leucospilota</name>
    <dbReference type="NCBI Taxonomy" id="206669"/>
    <lineage>
        <taxon>Eukaryota</taxon>
        <taxon>Metazoa</taxon>
        <taxon>Echinodermata</taxon>
        <taxon>Eleutherozoa</taxon>
        <taxon>Echinozoa</taxon>
        <taxon>Holothuroidea</taxon>
        <taxon>Aspidochirotacea</taxon>
        <taxon>Aspidochirotida</taxon>
        <taxon>Holothuriidae</taxon>
        <taxon>Holothuria</taxon>
    </lineage>
</organism>
<comment type="caution">
    <text evidence="1">The sequence shown here is derived from an EMBL/GenBank/DDBJ whole genome shotgun (WGS) entry which is preliminary data.</text>
</comment>
<protein>
    <submittedName>
        <fullName evidence="1">Uncharacterized protein</fullName>
    </submittedName>
</protein>